<feature type="region of interest" description="Disordered" evidence="1">
    <location>
        <begin position="1"/>
        <end position="26"/>
    </location>
</feature>
<dbReference type="EMBL" id="NBAG03000076">
    <property type="protein sequence ID" value="PNI91569.1"/>
    <property type="molecule type" value="Genomic_DNA"/>
</dbReference>
<comment type="caution">
    <text evidence="3">The sequence shown here is derived from an EMBL/GenBank/DDBJ whole genome shotgun (WGS) entry which is preliminary data.</text>
</comment>
<sequence length="94" mass="10495">MAAPRQIPSHIVRRKPSCSTNSSFTRTPVPTVSLASRELPVSSWQVAEPSSKNLWEQICKGCAGRGNAFSWLQCRALFSSFPFHHDLTYTLSSR</sequence>
<proteinExistence type="predicted"/>
<organism evidence="3 4">
    <name type="scientific">Pan troglodytes</name>
    <name type="common">Chimpanzee</name>
    <dbReference type="NCBI Taxonomy" id="9598"/>
    <lineage>
        <taxon>Eukaryota</taxon>
        <taxon>Metazoa</taxon>
        <taxon>Chordata</taxon>
        <taxon>Craniata</taxon>
        <taxon>Vertebrata</taxon>
        <taxon>Euteleostomi</taxon>
        <taxon>Mammalia</taxon>
        <taxon>Eutheria</taxon>
        <taxon>Euarchontoglires</taxon>
        <taxon>Primates</taxon>
        <taxon>Haplorrhini</taxon>
        <taxon>Catarrhini</taxon>
        <taxon>Hominidae</taxon>
        <taxon>Pan</taxon>
    </lineage>
</organism>
<evidence type="ECO:0000313" key="2">
    <source>
        <dbReference type="EMBL" id="PNI91569.1"/>
    </source>
</evidence>
<evidence type="ECO:0000256" key="1">
    <source>
        <dbReference type="SAM" id="MobiDB-lite"/>
    </source>
</evidence>
<gene>
    <name evidence="3" type="ORF">CK820_G0043474</name>
</gene>
<evidence type="ECO:0000313" key="3">
    <source>
        <dbReference type="EMBL" id="PNI91571.1"/>
    </source>
</evidence>
<accession>A0A2J8Q5M5</accession>
<dbReference type="AlphaFoldDB" id="A0A2J8Q5M5"/>
<evidence type="ECO:0000313" key="4">
    <source>
        <dbReference type="Proteomes" id="UP000236370"/>
    </source>
</evidence>
<feature type="compositionally biased region" description="Polar residues" evidence="1">
    <location>
        <begin position="17"/>
        <end position="26"/>
    </location>
</feature>
<reference evidence="3 4" key="1">
    <citation type="submission" date="2017-12" db="EMBL/GenBank/DDBJ databases">
        <title>High-resolution comparative analysis of great ape genomes.</title>
        <authorList>
            <person name="Pollen A."/>
            <person name="Hastie A."/>
            <person name="Hormozdiari F."/>
            <person name="Dougherty M."/>
            <person name="Liu R."/>
            <person name="Chaisson M."/>
            <person name="Hoppe E."/>
            <person name="Hill C."/>
            <person name="Pang A."/>
            <person name="Hillier L."/>
            <person name="Baker C."/>
            <person name="Armstrong J."/>
            <person name="Shendure J."/>
            <person name="Paten B."/>
            <person name="Wilson R."/>
            <person name="Chao H."/>
            <person name="Schneider V."/>
            <person name="Ventura M."/>
            <person name="Kronenberg Z."/>
            <person name="Murali S."/>
            <person name="Gordon D."/>
            <person name="Cantsilieris S."/>
            <person name="Munson K."/>
            <person name="Nelson B."/>
            <person name="Raja A."/>
            <person name="Underwood J."/>
            <person name="Diekhans M."/>
            <person name="Fiddes I."/>
            <person name="Haussler D."/>
            <person name="Eichler E."/>
        </authorList>
    </citation>
    <scope>NUCLEOTIDE SEQUENCE [LARGE SCALE GENOMIC DNA]</scope>
    <source>
        <strain evidence="3">Yerkes chimp pedigree #C0471</strain>
        <tissue evidence="3">Blood</tissue>
    </source>
</reference>
<dbReference type="Proteomes" id="UP000236370">
    <property type="component" value="Unassembled WGS sequence"/>
</dbReference>
<name>A0A2J8Q5M5_PANTR</name>
<protein>
    <submittedName>
        <fullName evidence="2">IQCK isoform 2</fullName>
    </submittedName>
    <submittedName>
        <fullName evidence="3">IQCK isoform 4</fullName>
    </submittedName>
</protein>
<dbReference type="EMBL" id="NBAG03000076">
    <property type="protein sequence ID" value="PNI91571.1"/>
    <property type="molecule type" value="Genomic_DNA"/>
</dbReference>